<dbReference type="Proteomes" id="UP000000771">
    <property type="component" value="Chromosome"/>
</dbReference>
<name>C7LZ96_ACIFD</name>
<keyword evidence="1" id="KW-0812">Transmembrane</keyword>
<dbReference type="RefSeq" id="WP_015798540.1">
    <property type="nucleotide sequence ID" value="NC_013124.1"/>
</dbReference>
<evidence type="ECO:0000313" key="2">
    <source>
        <dbReference type="EMBL" id="ACU54054.1"/>
    </source>
</evidence>
<keyword evidence="1" id="KW-0472">Membrane</keyword>
<organism evidence="2 3">
    <name type="scientific">Acidimicrobium ferrooxidans (strain DSM 10331 / JCM 15462 / NBRC 103882 / ICP)</name>
    <dbReference type="NCBI Taxonomy" id="525909"/>
    <lineage>
        <taxon>Bacteria</taxon>
        <taxon>Bacillati</taxon>
        <taxon>Actinomycetota</taxon>
        <taxon>Acidimicrobiia</taxon>
        <taxon>Acidimicrobiales</taxon>
        <taxon>Acidimicrobiaceae</taxon>
        <taxon>Acidimicrobium</taxon>
    </lineage>
</organism>
<reference evidence="2 3" key="1">
    <citation type="journal article" date="2009" name="Stand. Genomic Sci.">
        <title>Complete genome sequence of Acidimicrobium ferrooxidans type strain (ICP).</title>
        <authorList>
            <person name="Clum A."/>
            <person name="Nolan M."/>
            <person name="Lang E."/>
            <person name="Glavina Del Rio T."/>
            <person name="Tice H."/>
            <person name="Copeland A."/>
            <person name="Cheng J.F."/>
            <person name="Lucas S."/>
            <person name="Chen F."/>
            <person name="Bruce D."/>
            <person name="Goodwin L."/>
            <person name="Pitluck S."/>
            <person name="Ivanova N."/>
            <person name="Mavrommatis K."/>
            <person name="Mikhailova N."/>
            <person name="Pati A."/>
            <person name="Chen A."/>
            <person name="Palaniappan K."/>
            <person name="Goker M."/>
            <person name="Spring S."/>
            <person name="Land M."/>
            <person name="Hauser L."/>
            <person name="Chang Y.J."/>
            <person name="Jeffries C.C."/>
            <person name="Chain P."/>
            <person name="Bristow J."/>
            <person name="Eisen J.A."/>
            <person name="Markowitz V."/>
            <person name="Hugenholtz P."/>
            <person name="Kyrpides N.C."/>
            <person name="Klenk H.P."/>
            <person name="Lapidus A."/>
        </authorList>
    </citation>
    <scope>NUCLEOTIDE SEQUENCE [LARGE SCALE GENOMIC DNA]</scope>
    <source>
        <strain evidence="3">DSM 10331 / JCM 15462 / NBRC 103882 / ICP</strain>
    </source>
</reference>
<proteinExistence type="predicted"/>
<keyword evidence="3" id="KW-1185">Reference proteome</keyword>
<dbReference type="HOGENOM" id="CLU_1782662_0_0_11"/>
<keyword evidence="1" id="KW-1133">Transmembrane helix</keyword>
<evidence type="ECO:0000313" key="3">
    <source>
        <dbReference type="Proteomes" id="UP000000771"/>
    </source>
</evidence>
<dbReference type="STRING" id="525909.Afer_1121"/>
<feature type="transmembrane region" description="Helical" evidence="1">
    <location>
        <begin position="6"/>
        <end position="28"/>
    </location>
</feature>
<dbReference type="OrthoDB" id="9993136at2"/>
<protein>
    <submittedName>
        <fullName evidence="2">Uncharacterized protein</fullName>
    </submittedName>
</protein>
<dbReference type="KEGG" id="afo:Afer_1121"/>
<evidence type="ECO:0000256" key="1">
    <source>
        <dbReference type="SAM" id="Phobius"/>
    </source>
</evidence>
<gene>
    <name evidence="2" type="ordered locus">Afer_1121</name>
</gene>
<dbReference type="AlphaFoldDB" id="C7LZ96"/>
<dbReference type="eggNOG" id="ENOG5031G9Z">
    <property type="taxonomic scope" value="Bacteria"/>
</dbReference>
<accession>C7LZ96</accession>
<dbReference type="EMBL" id="CP001631">
    <property type="protein sequence ID" value="ACU54054.1"/>
    <property type="molecule type" value="Genomic_DNA"/>
</dbReference>
<sequence length="145" mass="15900">MPQGSTLALVVFPSLVLGLGITAFLIGWRRHRRFMEGIRRRRAQQYMAHQAWLAFAEVPEAMLLSVLVMGGSVLIAYEPVATPGMSATIVAQDPGTSVLEVLQAWCADHAHVGLEIDPMGERLRLSRTEDAERIELPIVSARPGV</sequence>
<feature type="transmembrane region" description="Helical" evidence="1">
    <location>
        <begin position="49"/>
        <end position="77"/>
    </location>
</feature>